<accession>A0A8D5UEJ4</accession>
<gene>
    <name evidence="2" type="ORF">JIR001_08190</name>
</gene>
<proteinExistence type="predicted"/>
<keyword evidence="1" id="KW-1133">Transmembrane helix</keyword>
<reference evidence="2" key="1">
    <citation type="journal article" date="2013" name="Int. J. Syst. Evol. Microbiol.">
        <title>Polycladomyces abyssicola gen. nov., sp. nov., a thermophilic filamentous bacterium isolated from hemipelagic sediment.</title>
        <authorList>
            <person name="Tsubouchi T."/>
            <person name="Shimane Y."/>
            <person name="Mori K."/>
            <person name="Usui K."/>
            <person name="Hiraki T."/>
            <person name="Tame A."/>
            <person name="Uematsu K."/>
            <person name="Maruyama T."/>
            <person name="Hatada Y."/>
        </authorList>
    </citation>
    <scope>NUCLEOTIDE SEQUENCE</scope>
    <source>
        <strain evidence="2">JIR-001</strain>
    </source>
</reference>
<evidence type="ECO:0000313" key="3">
    <source>
        <dbReference type="Proteomes" id="UP000677436"/>
    </source>
</evidence>
<feature type="transmembrane region" description="Helical" evidence="1">
    <location>
        <begin position="12"/>
        <end position="34"/>
    </location>
</feature>
<dbReference type="RefSeq" id="WP_212774320.1">
    <property type="nucleotide sequence ID" value="NZ_AP024601.1"/>
</dbReference>
<keyword evidence="3" id="KW-1185">Reference proteome</keyword>
<evidence type="ECO:0000313" key="2">
    <source>
        <dbReference type="EMBL" id="BCU81036.1"/>
    </source>
</evidence>
<organism evidence="2 3">
    <name type="scientific">Polycladomyces abyssicola</name>
    <dbReference type="NCBI Taxonomy" id="1125966"/>
    <lineage>
        <taxon>Bacteria</taxon>
        <taxon>Bacillati</taxon>
        <taxon>Bacillota</taxon>
        <taxon>Bacilli</taxon>
        <taxon>Bacillales</taxon>
        <taxon>Thermoactinomycetaceae</taxon>
        <taxon>Polycladomyces</taxon>
    </lineage>
</organism>
<reference evidence="2" key="2">
    <citation type="journal article" date="2021" name="Microbiol. Resour. Announc.">
        <title>Complete Genome Sequence of Polycladomyces abyssicola JIR-001T, Isolated from Hemipelagic Sediment in Deep Seawater.</title>
        <authorList>
            <person name="Tsubouchi T."/>
            <person name="Kaneko Y."/>
        </authorList>
    </citation>
    <scope>NUCLEOTIDE SEQUENCE</scope>
    <source>
        <strain evidence="2">JIR-001</strain>
    </source>
</reference>
<protein>
    <submittedName>
        <fullName evidence="2">Uncharacterized protein</fullName>
    </submittedName>
</protein>
<keyword evidence="1" id="KW-0472">Membrane</keyword>
<dbReference type="KEGG" id="pabs:JIR001_08190"/>
<evidence type="ECO:0000256" key="1">
    <source>
        <dbReference type="SAM" id="Phobius"/>
    </source>
</evidence>
<name>A0A8D5UEJ4_9BACL</name>
<dbReference type="Proteomes" id="UP000677436">
    <property type="component" value="Chromosome"/>
</dbReference>
<dbReference type="AlphaFoldDB" id="A0A8D5UEJ4"/>
<feature type="transmembrane region" description="Helical" evidence="1">
    <location>
        <begin position="54"/>
        <end position="76"/>
    </location>
</feature>
<dbReference type="EMBL" id="AP024601">
    <property type="protein sequence ID" value="BCU81036.1"/>
    <property type="molecule type" value="Genomic_DNA"/>
</dbReference>
<keyword evidence="1" id="KW-0812">Transmembrane</keyword>
<sequence length="82" mass="9103">MKKYAYRLSGTLLLVFGVLCLWKFVELMNTSVHVGVEMDFYGIEIDETVPEGDIPIYAISFLGMGALFSTVGGLLLKNVNRP</sequence>